<accession>A0A1M7BUI6</accession>
<gene>
    <name evidence="1" type="ORF">SAMN05444266_10473</name>
</gene>
<dbReference type="AlphaFoldDB" id="A0A1M7BUI6"/>
<organism evidence="1 2">
    <name type="scientific">Chitinophaga jiangningensis</name>
    <dbReference type="NCBI Taxonomy" id="1419482"/>
    <lineage>
        <taxon>Bacteria</taxon>
        <taxon>Pseudomonadati</taxon>
        <taxon>Bacteroidota</taxon>
        <taxon>Chitinophagia</taxon>
        <taxon>Chitinophagales</taxon>
        <taxon>Chitinophagaceae</taxon>
        <taxon>Chitinophaga</taxon>
    </lineage>
</organism>
<dbReference type="EMBL" id="FRBL01000004">
    <property type="protein sequence ID" value="SHL58573.1"/>
    <property type="molecule type" value="Genomic_DNA"/>
</dbReference>
<dbReference type="Proteomes" id="UP000184420">
    <property type="component" value="Unassembled WGS sequence"/>
</dbReference>
<keyword evidence="2" id="KW-1185">Reference proteome</keyword>
<evidence type="ECO:0000313" key="2">
    <source>
        <dbReference type="Proteomes" id="UP000184420"/>
    </source>
</evidence>
<evidence type="ECO:0000313" key="1">
    <source>
        <dbReference type="EMBL" id="SHL58573.1"/>
    </source>
</evidence>
<protein>
    <submittedName>
        <fullName evidence="1">Uncharacterized protein</fullName>
    </submittedName>
</protein>
<proteinExistence type="predicted"/>
<name>A0A1M7BUI6_9BACT</name>
<reference evidence="1 2" key="1">
    <citation type="submission" date="2016-11" db="EMBL/GenBank/DDBJ databases">
        <authorList>
            <person name="Jaros S."/>
            <person name="Januszkiewicz K."/>
            <person name="Wedrychowicz H."/>
        </authorList>
    </citation>
    <scope>NUCLEOTIDE SEQUENCE [LARGE SCALE GENOMIC DNA]</scope>
    <source>
        <strain evidence="1 2">DSM 27406</strain>
    </source>
</reference>
<sequence length="41" mass="5036">MSKSTFFEKSFLLMMARAIHIYITRENKKRYLSKINFFEKS</sequence>